<evidence type="ECO:0000313" key="2">
    <source>
        <dbReference type="Proteomes" id="UP001165960"/>
    </source>
</evidence>
<keyword evidence="2" id="KW-1185">Reference proteome</keyword>
<reference evidence="1" key="1">
    <citation type="submission" date="2022-04" db="EMBL/GenBank/DDBJ databases">
        <title>Genome of the entomopathogenic fungus Entomophthora muscae.</title>
        <authorList>
            <person name="Elya C."/>
            <person name="Lovett B.R."/>
            <person name="Lee E."/>
            <person name="Macias A.M."/>
            <person name="Hajek A.E."/>
            <person name="De Bivort B.L."/>
            <person name="Kasson M.T."/>
            <person name="De Fine Licht H.H."/>
            <person name="Stajich J.E."/>
        </authorList>
    </citation>
    <scope>NUCLEOTIDE SEQUENCE</scope>
    <source>
        <strain evidence="1">Berkeley</strain>
    </source>
</reference>
<organism evidence="1 2">
    <name type="scientific">Entomophthora muscae</name>
    <dbReference type="NCBI Taxonomy" id="34485"/>
    <lineage>
        <taxon>Eukaryota</taxon>
        <taxon>Fungi</taxon>
        <taxon>Fungi incertae sedis</taxon>
        <taxon>Zoopagomycota</taxon>
        <taxon>Entomophthoromycotina</taxon>
        <taxon>Entomophthoromycetes</taxon>
        <taxon>Entomophthorales</taxon>
        <taxon>Entomophthoraceae</taxon>
        <taxon>Entomophthora</taxon>
    </lineage>
</organism>
<name>A0ACC2T0M8_9FUNG</name>
<gene>
    <name evidence="1" type="ORF">DSO57_1034766</name>
</gene>
<evidence type="ECO:0000313" key="1">
    <source>
        <dbReference type="EMBL" id="KAJ9067862.1"/>
    </source>
</evidence>
<dbReference type="Proteomes" id="UP001165960">
    <property type="component" value="Unassembled WGS sequence"/>
</dbReference>
<protein>
    <submittedName>
        <fullName evidence="1">Uncharacterized protein</fullName>
    </submittedName>
</protein>
<dbReference type="EMBL" id="QTSX02003845">
    <property type="protein sequence ID" value="KAJ9067862.1"/>
    <property type="molecule type" value="Genomic_DNA"/>
</dbReference>
<proteinExistence type="predicted"/>
<accession>A0ACC2T0M8</accession>
<sequence>MKQMDCEEWRPHLCSFPTSLVKLRRRRTTPPIQTAPPQTPLPPFPPRMYTRDSKWNPYHPNRFVSLEDEDLLEIEDHYLCLPDLDKYLPFKDNPRYNFVTVESIPKSPCTNSFSSLPSDTPFLEASPATSAAWGHRATGQEGKNKDPMAFQKPPLQPPWPNRPCNGIPGKFP</sequence>
<comment type="caution">
    <text evidence="1">The sequence shown here is derived from an EMBL/GenBank/DDBJ whole genome shotgun (WGS) entry which is preliminary data.</text>
</comment>